<dbReference type="GO" id="GO:0016020">
    <property type="term" value="C:membrane"/>
    <property type="evidence" value="ECO:0007669"/>
    <property type="project" value="UniProtKB-SubCell"/>
</dbReference>
<keyword evidence="4 11" id="KW-1133">Transmembrane helix</keyword>
<protein>
    <recommendedName>
        <fullName evidence="9">cardiolipin synthase (CMP-forming)</fullName>
        <ecNumber evidence="9">2.7.8.41</ecNumber>
    </recommendedName>
</protein>
<dbReference type="PANTHER" id="PTHR14269:SF61">
    <property type="entry name" value="CDP-DIACYLGLYCEROL--SERINE O-PHOSPHATIDYLTRANSFERASE"/>
    <property type="match status" value="1"/>
</dbReference>
<evidence type="ECO:0000256" key="7">
    <source>
        <dbReference type="ARBA" id="ARBA00023209"/>
    </source>
</evidence>
<feature type="transmembrane region" description="Helical" evidence="11">
    <location>
        <begin position="162"/>
        <end position="180"/>
    </location>
</feature>
<feature type="transmembrane region" description="Helical" evidence="11">
    <location>
        <begin position="398"/>
        <end position="415"/>
    </location>
</feature>
<proteinExistence type="predicted"/>
<dbReference type="GO" id="GO:0043337">
    <property type="term" value="F:cardiolipin synthase (CMP-forming)"/>
    <property type="evidence" value="ECO:0007669"/>
    <property type="project" value="UniProtKB-EC"/>
</dbReference>
<feature type="transmembrane region" description="Helical" evidence="11">
    <location>
        <begin position="328"/>
        <end position="353"/>
    </location>
</feature>
<evidence type="ECO:0000256" key="3">
    <source>
        <dbReference type="ARBA" id="ARBA00022692"/>
    </source>
</evidence>
<organism evidence="12 13">
    <name type="scientific">Potamilus streckersoni</name>
    <dbReference type="NCBI Taxonomy" id="2493646"/>
    <lineage>
        <taxon>Eukaryota</taxon>
        <taxon>Metazoa</taxon>
        <taxon>Spiralia</taxon>
        <taxon>Lophotrochozoa</taxon>
        <taxon>Mollusca</taxon>
        <taxon>Bivalvia</taxon>
        <taxon>Autobranchia</taxon>
        <taxon>Heteroconchia</taxon>
        <taxon>Palaeoheterodonta</taxon>
        <taxon>Unionida</taxon>
        <taxon>Unionoidea</taxon>
        <taxon>Unionidae</taxon>
        <taxon>Ambleminae</taxon>
        <taxon>Lampsilini</taxon>
        <taxon>Potamilus</taxon>
    </lineage>
</organism>
<feature type="transmembrane region" description="Helical" evidence="11">
    <location>
        <begin position="186"/>
        <end position="204"/>
    </location>
</feature>
<comment type="catalytic activity">
    <reaction evidence="10">
        <text>a CDP-1,2-diacyl-sn-glycerol + a 1,2-diacyl-sn-glycero-3-phospho-(1'-sn-glycerol) = a cardiolipin + CMP + H(+)</text>
        <dbReference type="Rhea" id="RHEA:32931"/>
        <dbReference type="ChEBI" id="CHEBI:15378"/>
        <dbReference type="ChEBI" id="CHEBI:58332"/>
        <dbReference type="ChEBI" id="CHEBI:60377"/>
        <dbReference type="ChEBI" id="CHEBI:62237"/>
        <dbReference type="ChEBI" id="CHEBI:64716"/>
        <dbReference type="EC" id="2.7.8.41"/>
    </reaction>
</comment>
<evidence type="ECO:0000256" key="4">
    <source>
        <dbReference type="ARBA" id="ARBA00022989"/>
    </source>
</evidence>
<dbReference type="InterPro" id="IPR050324">
    <property type="entry name" value="CDP-alcohol_PTase-I"/>
</dbReference>
<feature type="transmembrane region" description="Helical" evidence="11">
    <location>
        <begin position="56"/>
        <end position="80"/>
    </location>
</feature>
<comment type="caution">
    <text evidence="12">The sequence shown here is derived from an EMBL/GenBank/DDBJ whole genome shotgun (WGS) entry which is preliminary data.</text>
</comment>
<keyword evidence="6 11" id="KW-0472">Membrane</keyword>
<evidence type="ECO:0000256" key="11">
    <source>
        <dbReference type="SAM" id="Phobius"/>
    </source>
</evidence>
<evidence type="ECO:0000256" key="10">
    <source>
        <dbReference type="ARBA" id="ARBA00047433"/>
    </source>
</evidence>
<dbReference type="InterPro" id="IPR000462">
    <property type="entry name" value="CDP-OH_P_trans"/>
</dbReference>
<keyword evidence="13" id="KW-1185">Reference proteome</keyword>
<feature type="transmembrane region" description="Helical" evidence="11">
    <location>
        <begin position="365"/>
        <end position="386"/>
    </location>
</feature>
<comment type="subcellular location">
    <subcellularLocation>
        <location evidence="1">Membrane</location>
        <topology evidence="1">Multi-pass membrane protein</topology>
    </subcellularLocation>
</comment>
<feature type="transmembrane region" description="Helical" evidence="11">
    <location>
        <begin position="12"/>
        <end position="30"/>
    </location>
</feature>
<evidence type="ECO:0000256" key="9">
    <source>
        <dbReference type="ARBA" id="ARBA00039001"/>
    </source>
</evidence>
<keyword evidence="7" id="KW-0594">Phospholipid biosynthesis</keyword>
<dbReference type="Pfam" id="PF01066">
    <property type="entry name" value="CDP-OH_P_transf"/>
    <property type="match status" value="2"/>
</dbReference>
<dbReference type="EMBL" id="JAEAOA010002069">
    <property type="protein sequence ID" value="KAK3584267.1"/>
    <property type="molecule type" value="Genomic_DNA"/>
</dbReference>
<dbReference type="EC" id="2.7.8.41" evidence="9"/>
<reference evidence="12" key="3">
    <citation type="submission" date="2023-05" db="EMBL/GenBank/DDBJ databases">
        <authorList>
            <person name="Smith C.H."/>
        </authorList>
    </citation>
    <scope>NUCLEOTIDE SEQUENCE</scope>
    <source>
        <strain evidence="12">CHS0354</strain>
        <tissue evidence="12">Mantle</tissue>
    </source>
</reference>
<keyword evidence="8" id="KW-1208">Phospholipid metabolism</keyword>
<reference evidence="12" key="1">
    <citation type="journal article" date="2021" name="Genome Biol. Evol.">
        <title>A High-Quality Reference Genome for a Parasitic Bivalve with Doubly Uniparental Inheritance (Bivalvia: Unionida).</title>
        <authorList>
            <person name="Smith C.H."/>
        </authorList>
    </citation>
    <scope>NUCLEOTIDE SEQUENCE</scope>
    <source>
        <strain evidence="12">CHS0354</strain>
    </source>
</reference>
<dbReference type="Proteomes" id="UP001195483">
    <property type="component" value="Unassembled WGS sequence"/>
</dbReference>
<dbReference type="AlphaFoldDB" id="A0AAE0VPD2"/>
<evidence type="ECO:0000256" key="1">
    <source>
        <dbReference type="ARBA" id="ARBA00004141"/>
    </source>
</evidence>
<evidence type="ECO:0000256" key="5">
    <source>
        <dbReference type="ARBA" id="ARBA00023098"/>
    </source>
</evidence>
<feature type="transmembrane region" description="Helical" evidence="11">
    <location>
        <begin position="211"/>
        <end position="231"/>
    </location>
</feature>
<sequence>MEQKYTEFLLYTVVPVLLIFCAERGFVYYMRLTPERINWVRSKWWLRPNNISRSRYVMGIISVLLYAYVSQIFGLLWFSFWMITDLTDGTIAKFYDLDTETGREIDPLSDKLLYFPPFFYAAYIDLFPLLLPVVFFGIDFLGQFSRYFIREKAANLFGKTKTFMAVATLMAVYAGHSYGIMIGDDYIRIMLGGTIFLACCSFIFKLTPNYWYANILSILNLICGLLAMGVIFSNSKAIYALVLIFVGQFLDLFDGRAAEKWGSTPKGEVFDDLADGTSFGAAIAVVIMHEMGYSLWGVLAGLIYLGCAVFRLWRFIKDKKKAGIEKGVIVFNGMPTPAAALFACGAVLVIAHYQYSFYFMTPEALMFSVSLLSSFLMVSHIPYIHFGRMVLNKLPKMSQVFLYAVFIGIVGYNLNKPNSMLLINVTFFFAAVYVLCGISFSKLMFRK</sequence>
<evidence type="ECO:0000256" key="2">
    <source>
        <dbReference type="ARBA" id="ARBA00022516"/>
    </source>
</evidence>
<evidence type="ECO:0000256" key="6">
    <source>
        <dbReference type="ARBA" id="ARBA00023136"/>
    </source>
</evidence>
<keyword evidence="5" id="KW-0443">Lipid metabolism</keyword>
<reference evidence="12" key="2">
    <citation type="journal article" date="2021" name="Genome Biol. Evol.">
        <title>Developing a high-quality reference genome for a parasitic bivalve with doubly uniparental inheritance (Bivalvia: Unionida).</title>
        <authorList>
            <person name="Smith C.H."/>
        </authorList>
    </citation>
    <scope>NUCLEOTIDE SEQUENCE</scope>
    <source>
        <strain evidence="12">CHS0354</strain>
        <tissue evidence="12">Mantle</tissue>
    </source>
</reference>
<gene>
    <name evidence="12" type="ORF">CHS0354_035348</name>
</gene>
<keyword evidence="3 11" id="KW-0812">Transmembrane</keyword>
<dbReference type="Gene3D" id="1.20.120.1760">
    <property type="match status" value="2"/>
</dbReference>
<feature type="transmembrane region" description="Helical" evidence="11">
    <location>
        <begin position="118"/>
        <end position="141"/>
    </location>
</feature>
<name>A0AAE0VPD2_9BIVA</name>
<accession>A0AAE0VPD2</accession>
<dbReference type="PANTHER" id="PTHR14269">
    <property type="entry name" value="CDP-DIACYLGLYCEROL--GLYCEROL-3-PHOSPHATE 3-PHOSPHATIDYLTRANSFERASE-RELATED"/>
    <property type="match status" value="1"/>
</dbReference>
<evidence type="ECO:0000256" key="8">
    <source>
        <dbReference type="ARBA" id="ARBA00023264"/>
    </source>
</evidence>
<feature type="transmembrane region" description="Helical" evidence="11">
    <location>
        <begin position="421"/>
        <end position="445"/>
    </location>
</feature>
<keyword evidence="2" id="KW-0444">Lipid biosynthesis</keyword>
<evidence type="ECO:0000313" key="13">
    <source>
        <dbReference type="Proteomes" id="UP001195483"/>
    </source>
</evidence>
<feature type="transmembrane region" description="Helical" evidence="11">
    <location>
        <begin position="295"/>
        <end position="316"/>
    </location>
</feature>
<dbReference type="InterPro" id="IPR043130">
    <property type="entry name" value="CDP-OH_PTrfase_TM_dom"/>
</dbReference>
<evidence type="ECO:0000313" key="12">
    <source>
        <dbReference type="EMBL" id="KAK3584267.1"/>
    </source>
</evidence>
<dbReference type="GO" id="GO:0008654">
    <property type="term" value="P:phospholipid biosynthetic process"/>
    <property type="evidence" value="ECO:0007669"/>
    <property type="project" value="UniProtKB-KW"/>
</dbReference>